<keyword evidence="1" id="KW-0732">Signal</keyword>
<dbReference type="Proteomes" id="UP000661507">
    <property type="component" value="Unassembled WGS sequence"/>
</dbReference>
<dbReference type="InterPro" id="IPR006059">
    <property type="entry name" value="SBP"/>
</dbReference>
<dbReference type="Pfam" id="PF13416">
    <property type="entry name" value="SBP_bac_8"/>
    <property type="match status" value="1"/>
</dbReference>
<proteinExistence type="predicted"/>
<reference evidence="2" key="1">
    <citation type="journal article" date="2014" name="Int. J. Syst. Evol. Microbiol.">
        <title>Complete genome sequence of Corynebacterium casei LMG S-19264T (=DSM 44701T), isolated from a smear-ripened cheese.</title>
        <authorList>
            <consortium name="US DOE Joint Genome Institute (JGI-PGF)"/>
            <person name="Walter F."/>
            <person name="Albersmeier A."/>
            <person name="Kalinowski J."/>
            <person name="Ruckert C."/>
        </authorList>
    </citation>
    <scope>NUCLEOTIDE SEQUENCE</scope>
    <source>
        <strain evidence="2">CGMCC 1.3617</strain>
    </source>
</reference>
<dbReference type="InterPro" id="IPR006311">
    <property type="entry name" value="TAT_signal"/>
</dbReference>
<dbReference type="EMBL" id="BMKW01000026">
    <property type="protein sequence ID" value="GGJ43413.1"/>
    <property type="molecule type" value="Genomic_DNA"/>
</dbReference>
<protein>
    <submittedName>
        <fullName evidence="2">ABC transporter substrate-binding protein</fullName>
    </submittedName>
</protein>
<keyword evidence="3" id="KW-1185">Reference proteome</keyword>
<dbReference type="Gene3D" id="3.40.190.10">
    <property type="entry name" value="Periplasmic binding protein-like II"/>
    <property type="match status" value="2"/>
</dbReference>
<dbReference type="PANTHER" id="PTHR30222">
    <property type="entry name" value="SPERMIDINE/PUTRESCINE-BINDING PERIPLASMIC PROTEIN"/>
    <property type="match status" value="1"/>
</dbReference>
<name>A0A917P0Y8_9PROT</name>
<reference evidence="2" key="2">
    <citation type="submission" date="2020-09" db="EMBL/GenBank/DDBJ databases">
        <authorList>
            <person name="Sun Q."/>
            <person name="Zhou Y."/>
        </authorList>
    </citation>
    <scope>NUCLEOTIDE SEQUENCE</scope>
    <source>
        <strain evidence="2">CGMCC 1.3617</strain>
    </source>
</reference>
<organism evidence="2 3">
    <name type="scientific">Neoroseomonas lacus</name>
    <dbReference type="NCBI Taxonomy" id="287609"/>
    <lineage>
        <taxon>Bacteria</taxon>
        <taxon>Pseudomonadati</taxon>
        <taxon>Pseudomonadota</taxon>
        <taxon>Alphaproteobacteria</taxon>
        <taxon>Acetobacterales</taxon>
        <taxon>Acetobacteraceae</taxon>
        <taxon>Neoroseomonas</taxon>
    </lineage>
</organism>
<dbReference type="PROSITE" id="PS51318">
    <property type="entry name" value="TAT"/>
    <property type="match status" value="1"/>
</dbReference>
<evidence type="ECO:0000256" key="1">
    <source>
        <dbReference type="ARBA" id="ARBA00022729"/>
    </source>
</evidence>
<evidence type="ECO:0000313" key="2">
    <source>
        <dbReference type="EMBL" id="GGJ43413.1"/>
    </source>
</evidence>
<evidence type="ECO:0000313" key="3">
    <source>
        <dbReference type="Proteomes" id="UP000661507"/>
    </source>
</evidence>
<accession>A0A917P0Y8</accession>
<dbReference type="AlphaFoldDB" id="A0A917P0Y8"/>
<gene>
    <name evidence="2" type="ORF">GCM10011320_58630</name>
</gene>
<dbReference type="PANTHER" id="PTHR30222:SF2">
    <property type="entry name" value="ABC TRANSPORTER SUBSTRATE-BINDING PROTEIN"/>
    <property type="match status" value="1"/>
</dbReference>
<comment type="caution">
    <text evidence="2">The sequence shown here is derived from an EMBL/GenBank/DDBJ whole genome shotgun (WGS) entry which is preliminary data.</text>
</comment>
<dbReference type="SUPFAM" id="SSF53850">
    <property type="entry name" value="Periplasmic binding protein-like II"/>
    <property type="match status" value="1"/>
</dbReference>
<sequence length="369" mass="40531">MSKHLNRRRLLAATVLGGATTMLSRPSLAQNSLRGTGSVIVHFGGGTMGDAQRIAYSEPFERETGIRVIHQAGVTAGVQRAAILAGAPKHDVANISGGSMAAFEQDNLLLPIDYGFWNERDRAGYDIVPAARLYVPAMLYSMVIAFDAQRYANRSPQSWADVWNARDFPGRRTLAAGANAADGASYEIALLADGVKPEDLYPIDWERALRSLDRIRPEVTKWWANGAESVQLQVDRQATIGSAWNGRIDGANDQGARIGKNWNQGILQWAGWAIPRGVANAENAQKYIAFMSRPEPQARFSEIITYGPTNSLAFNHIPADRAALLPTAPAVKDLQIVQNYTFWNAVDSTGQTGLRRAISEWERWVASRR</sequence>